<dbReference type="AlphaFoldDB" id="A0A9N9FVF0"/>
<reference evidence="3" key="1">
    <citation type="submission" date="2021-06" db="EMBL/GenBank/DDBJ databases">
        <authorList>
            <person name="Kallberg Y."/>
            <person name="Tangrot J."/>
            <person name="Rosling A."/>
        </authorList>
    </citation>
    <scope>NUCLEOTIDE SEQUENCE</scope>
    <source>
        <strain evidence="3">CL551</strain>
    </source>
</reference>
<keyword evidence="4" id="KW-1185">Reference proteome</keyword>
<protein>
    <submittedName>
        <fullName evidence="3">1623_t:CDS:1</fullName>
    </submittedName>
</protein>
<evidence type="ECO:0000256" key="1">
    <source>
        <dbReference type="ARBA" id="ARBA00022729"/>
    </source>
</evidence>
<sequence length="172" mass="19318">MKSAIFLFALYAFFAATLYATPVEILSSSKKESDGWYYAGASLDNTTDNSIIKRASSVNAQSTFYTGEDLKGSACYGRNGLPQYNAKDSDFIAAMRMKNFEHCFRCLRVERGSRHVIVKVIDKCGGCPNSENVDLTKSAFKKLGSLDEGRINIRWRPINCPKKGEWPVFEER</sequence>
<organism evidence="3 4">
    <name type="scientific">Acaulospora morrowiae</name>
    <dbReference type="NCBI Taxonomy" id="94023"/>
    <lineage>
        <taxon>Eukaryota</taxon>
        <taxon>Fungi</taxon>
        <taxon>Fungi incertae sedis</taxon>
        <taxon>Mucoromycota</taxon>
        <taxon>Glomeromycotina</taxon>
        <taxon>Glomeromycetes</taxon>
        <taxon>Diversisporales</taxon>
        <taxon>Acaulosporaceae</taxon>
        <taxon>Acaulospora</taxon>
    </lineage>
</organism>
<gene>
    <name evidence="3" type="ORF">AMORRO_LOCUS6209</name>
</gene>
<dbReference type="EMBL" id="CAJVPV010004039">
    <property type="protein sequence ID" value="CAG8565303.1"/>
    <property type="molecule type" value="Genomic_DNA"/>
</dbReference>
<evidence type="ECO:0000256" key="2">
    <source>
        <dbReference type="SAM" id="SignalP"/>
    </source>
</evidence>
<dbReference type="Gene3D" id="2.40.40.10">
    <property type="entry name" value="RlpA-like domain"/>
    <property type="match status" value="1"/>
</dbReference>
<dbReference type="OrthoDB" id="623670at2759"/>
<dbReference type="InterPro" id="IPR051477">
    <property type="entry name" value="Expansin_CellWall"/>
</dbReference>
<proteinExistence type="predicted"/>
<feature type="chain" id="PRO_5040483927" evidence="2">
    <location>
        <begin position="21"/>
        <end position="172"/>
    </location>
</feature>
<evidence type="ECO:0000313" key="4">
    <source>
        <dbReference type="Proteomes" id="UP000789342"/>
    </source>
</evidence>
<dbReference type="PANTHER" id="PTHR31836">
    <property type="match status" value="1"/>
</dbReference>
<dbReference type="Proteomes" id="UP000789342">
    <property type="component" value="Unassembled WGS sequence"/>
</dbReference>
<dbReference type="SUPFAM" id="SSF50685">
    <property type="entry name" value="Barwin-like endoglucanases"/>
    <property type="match status" value="1"/>
</dbReference>
<evidence type="ECO:0000313" key="3">
    <source>
        <dbReference type="EMBL" id="CAG8565303.1"/>
    </source>
</evidence>
<feature type="signal peptide" evidence="2">
    <location>
        <begin position="1"/>
        <end position="20"/>
    </location>
</feature>
<comment type="caution">
    <text evidence="3">The sequence shown here is derived from an EMBL/GenBank/DDBJ whole genome shotgun (WGS) entry which is preliminary data.</text>
</comment>
<name>A0A9N9FVF0_9GLOM</name>
<accession>A0A9N9FVF0</accession>
<dbReference type="PANTHER" id="PTHR31836:SF22">
    <property type="entry name" value="RLPA-LIKE PROTEIN DOUBLE-PSI BETA-BARREL DOMAIN-CONTAINING PROTEIN"/>
    <property type="match status" value="1"/>
</dbReference>
<dbReference type="InterPro" id="IPR036908">
    <property type="entry name" value="RlpA-like_sf"/>
</dbReference>
<dbReference type="CDD" id="cd22191">
    <property type="entry name" value="DPBB_RlpA_EXP_N-like"/>
    <property type="match status" value="1"/>
</dbReference>
<keyword evidence="1 2" id="KW-0732">Signal</keyword>